<keyword evidence="3" id="KW-1185">Reference proteome</keyword>
<dbReference type="EMBL" id="VUMN01000001">
    <property type="protein sequence ID" value="MSS57530.1"/>
    <property type="molecule type" value="Genomic_DNA"/>
</dbReference>
<proteinExistence type="inferred from homology"/>
<dbReference type="RefSeq" id="WP_105303788.1">
    <property type="nucleotide sequence ID" value="NZ_JAQXPC010000025.1"/>
</dbReference>
<comment type="similarity">
    <text evidence="1">Belongs to the asp23 family.</text>
</comment>
<sequence>MAQDYVVLKDSSEYGRIVINKSVFQSISEISVRDIDNISLKDTKFNKPVNVWVEKNKLHISADIRVKYGANVNATCGLVQNRIYENIVFMTGFKPSEVSVNVIGFEI</sequence>
<evidence type="ECO:0000313" key="3">
    <source>
        <dbReference type="Proteomes" id="UP000461880"/>
    </source>
</evidence>
<evidence type="ECO:0000256" key="1">
    <source>
        <dbReference type="ARBA" id="ARBA00005721"/>
    </source>
</evidence>
<dbReference type="Pfam" id="PF03780">
    <property type="entry name" value="Asp23"/>
    <property type="match status" value="1"/>
</dbReference>
<organism evidence="2 3">
    <name type="scientific">Stecheria intestinalis</name>
    <dbReference type="NCBI Taxonomy" id="2606630"/>
    <lineage>
        <taxon>Bacteria</taxon>
        <taxon>Bacillati</taxon>
        <taxon>Bacillota</taxon>
        <taxon>Erysipelotrichia</taxon>
        <taxon>Erysipelotrichales</taxon>
        <taxon>Erysipelotrichaceae</taxon>
        <taxon>Stecheria</taxon>
    </lineage>
</organism>
<reference evidence="2 3" key="1">
    <citation type="submission" date="2019-08" db="EMBL/GenBank/DDBJ databases">
        <title>In-depth cultivation of the pig gut microbiome towards novel bacterial diversity and tailored functional studies.</title>
        <authorList>
            <person name="Wylensek D."/>
            <person name="Hitch T.C.A."/>
            <person name="Clavel T."/>
        </authorList>
    </citation>
    <scope>NUCLEOTIDE SEQUENCE [LARGE SCALE GENOMIC DNA]</scope>
    <source>
        <strain evidence="2 3">Oil+RF-744-GAM-WT-6</strain>
    </source>
</reference>
<dbReference type="InterPro" id="IPR005531">
    <property type="entry name" value="Asp23"/>
</dbReference>
<gene>
    <name evidence="2" type="ORF">FYJ51_01215</name>
</gene>
<dbReference type="AlphaFoldDB" id="A0A7X2TEW5"/>
<name>A0A7X2TEW5_9FIRM</name>
<dbReference type="Proteomes" id="UP000461880">
    <property type="component" value="Unassembled WGS sequence"/>
</dbReference>
<comment type="caution">
    <text evidence="2">The sequence shown here is derived from an EMBL/GenBank/DDBJ whole genome shotgun (WGS) entry which is preliminary data.</text>
</comment>
<accession>A0A7X2TEW5</accession>
<protein>
    <submittedName>
        <fullName evidence="2">Asp23/Gls24 family envelope stress response protein</fullName>
    </submittedName>
</protein>
<evidence type="ECO:0000313" key="2">
    <source>
        <dbReference type="EMBL" id="MSS57530.1"/>
    </source>
</evidence>